<dbReference type="InterPro" id="IPR001763">
    <property type="entry name" value="Rhodanese-like_dom"/>
</dbReference>
<dbReference type="InterPro" id="IPR045078">
    <property type="entry name" value="TST/MPST-like"/>
</dbReference>
<dbReference type="InterPro" id="IPR036873">
    <property type="entry name" value="Rhodanese-like_dom_sf"/>
</dbReference>
<dbReference type="PANTHER" id="PTHR11364:SF27">
    <property type="entry name" value="SULFURTRANSFERASE"/>
    <property type="match status" value="1"/>
</dbReference>
<comment type="caution">
    <text evidence="4">The sequence shown here is derived from an EMBL/GenBank/DDBJ whole genome shotgun (WGS) entry which is preliminary data.</text>
</comment>
<dbReference type="EMBL" id="JAGGJX010000001">
    <property type="protein sequence ID" value="MBP1854304.1"/>
    <property type="molecule type" value="Genomic_DNA"/>
</dbReference>
<dbReference type="PANTHER" id="PTHR11364">
    <property type="entry name" value="THIOSULFATE SULFERTANSFERASE"/>
    <property type="match status" value="1"/>
</dbReference>
<gene>
    <name evidence="4" type="ORF">J2Z43_000694</name>
</gene>
<evidence type="ECO:0000259" key="3">
    <source>
        <dbReference type="PROSITE" id="PS50206"/>
    </source>
</evidence>
<protein>
    <submittedName>
        <fullName evidence="4">Thiosulfate/3-mercaptopyruvate sulfurtransferase</fullName>
        <ecNumber evidence="4">2.8.1.1</ecNumber>
        <ecNumber evidence="4">2.8.1.2</ecNumber>
    </submittedName>
</protein>
<dbReference type="EC" id="2.8.1.2" evidence="4"/>
<dbReference type="RefSeq" id="WP_209455844.1">
    <property type="nucleotide sequence ID" value="NZ_BAAACS010000017.1"/>
</dbReference>
<keyword evidence="5" id="KW-1185">Reference proteome</keyword>
<evidence type="ECO:0000313" key="4">
    <source>
        <dbReference type="EMBL" id="MBP1854304.1"/>
    </source>
</evidence>
<dbReference type="Pfam" id="PF00581">
    <property type="entry name" value="Rhodanese"/>
    <property type="match status" value="2"/>
</dbReference>
<keyword evidence="2" id="KW-0677">Repeat</keyword>
<keyword evidence="1 4" id="KW-0808">Transferase</keyword>
<feature type="domain" description="Rhodanese" evidence="3">
    <location>
        <begin position="16"/>
        <end position="135"/>
    </location>
</feature>
<dbReference type="EC" id="2.8.1.1" evidence="4"/>
<accession>A0ABS4E8P3</accession>
<dbReference type="CDD" id="cd01449">
    <property type="entry name" value="TST_Repeat_2"/>
    <property type="match status" value="1"/>
</dbReference>
<evidence type="ECO:0000256" key="1">
    <source>
        <dbReference type="ARBA" id="ARBA00022679"/>
    </source>
</evidence>
<name>A0ABS4E8P3_9FIRM</name>
<dbReference type="SMART" id="SM00450">
    <property type="entry name" value="RHOD"/>
    <property type="match status" value="2"/>
</dbReference>
<evidence type="ECO:0000313" key="5">
    <source>
        <dbReference type="Proteomes" id="UP000767291"/>
    </source>
</evidence>
<dbReference type="PROSITE" id="PS50206">
    <property type="entry name" value="RHODANESE_3"/>
    <property type="match status" value="2"/>
</dbReference>
<feature type="domain" description="Rhodanese" evidence="3">
    <location>
        <begin position="167"/>
        <end position="279"/>
    </location>
</feature>
<organism evidence="4 5">
    <name type="scientific">Metaclostridioides mangenotii</name>
    <dbReference type="NCBI Taxonomy" id="1540"/>
    <lineage>
        <taxon>Bacteria</taxon>
        <taxon>Bacillati</taxon>
        <taxon>Bacillota</taxon>
        <taxon>Clostridia</taxon>
        <taxon>Peptostreptococcales</taxon>
        <taxon>Peptostreptococcaceae</taxon>
        <taxon>Metaclostridioides</taxon>
    </lineage>
</organism>
<dbReference type="SUPFAM" id="SSF52821">
    <property type="entry name" value="Rhodanese/Cell cycle control phosphatase"/>
    <property type="match status" value="2"/>
</dbReference>
<evidence type="ECO:0000256" key="2">
    <source>
        <dbReference type="ARBA" id="ARBA00022737"/>
    </source>
</evidence>
<reference evidence="4 5" key="1">
    <citation type="submission" date="2021-03" db="EMBL/GenBank/DDBJ databases">
        <title>Genomic Encyclopedia of Type Strains, Phase IV (KMG-IV): sequencing the most valuable type-strain genomes for metagenomic binning, comparative biology and taxonomic classification.</title>
        <authorList>
            <person name="Goeker M."/>
        </authorList>
    </citation>
    <scope>NUCLEOTIDE SEQUENCE [LARGE SCALE GENOMIC DNA]</scope>
    <source>
        <strain evidence="4 5">DSM 1289</strain>
    </source>
</reference>
<dbReference type="CDD" id="cd01448">
    <property type="entry name" value="TST_Repeat_1"/>
    <property type="match status" value="1"/>
</dbReference>
<dbReference type="Proteomes" id="UP000767291">
    <property type="component" value="Unassembled WGS sequence"/>
</dbReference>
<dbReference type="GO" id="GO:0016784">
    <property type="term" value="F:3-mercaptopyruvate sulfurtransferase activity"/>
    <property type="evidence" value="ECO:0007669"/>
    <property type="project" value="UniProtKB-EC"/>
</dbReference>
<sequence>MNNTISAKRLIDILDKEDNLVVIDCRFDLINRTYGIDSYKKGHIPGSFILDLDKDLSKPAEKHGGKNPIQDPYILKEKLEKLGIDNDTTVIAYDDGDLNGASRLFFQLKYMGLKNIYVLDGGLTSYIKNGGKIETKINEPQVVGKTLDVNVDDSLVVPMEYVKSKLYSDETVIVDCRSNERYQGITEPAYEKAGHIPSAKNYFCKDLLNNNYDEGSLKDIEFLKNHFEELNKYSEIILSCGSGISACVDSLALRELDIPHKIYIGSFSDWISYEGNSIMVGEE</sequence>
<proteinExistence type="predicted"/>
<dbReference type="Gene3D" id="3.40.250.10">
    <property type="entry name" value="Rhodanese-like domain"/>
    <property type="match status" value="2"/>
</dbReference>
<dbReference type="GO" id="GO:0004792">
    <property type="term" value="F:thiosulfate-cyanide sulfurtransferase activity"/>
    <property type="evidence" value="ECO:0007669"/>
    <property type="project" value="UniProtKB-EC"/>
</dbReference>